<gene>
    <name evidence="1" type="ORF">GDO78_014052</name>
</gene>
<feature type="non-terminal residue" evidence="1">
    <location>
        <position position="110"/>
    </location>
</feature>
<dbReference type="EMBL" id="WNTK01001123">
    <property type="protein sequence ID" value="KAG9467916.1"/>
    <property type="molecule type" value="Genomic_DNA"/>
</dbReference>
<evidence type="ECO:0000313" key="2">
    <source>
        <dbReference type="Proteomes" id="UP000770717"/>
    </source>
</evidence>
<name>A0A8J6JQJ4_ELECQ</name>
<reference evidence="1" key="1">
    <citation type="thesis" date="2020" institute="ProQuest LLC" country="789 East Eisenhower Parkway, Ann Arbor, MI, USA">
        <title>Comparative Genomics and Chromosome Evolution.</title>
        <authorList>
            <person name="Mudd A.B."/>
        </authorList>
    </citation>
    <scope>NUCLEOTIDE SEQUENCE</scope>
    <source>
        <strain evidence="1">HN-11 Male</strain>
        <tissue evidence="1">Kidney and liver</tissue>
    </source>
</reference>
<dbReference type="Gene3D" id="3.30.200.20">
    <property type="entry name" value="Phosphorylase Kinase, domain 1"/>
    <property type="match status" value="1"/>
</dbReference>
<comment type="caution">
    <text evidence="1">The sequence shown here is derived from an EMBL/GenBank/DDBJ whole genome shotgun (WGS) entry which is preliminary data.</text>
</comment>
<dbReference type="OrthoDB" id="63267at2759"/>
<keyword evidence="2" id="KW-1185">Reference proteome</keyword>
<organism evidence="1 2">
    <name type="scientific">Eleutherodactylus coqui</name>
    <name type="common">Puerto Rican coqui</name>
    <dbReference type="NCBI Taxonomy" id="57060"/>
    <lineage>
        <taxon>Eukaryota</taxon>
        <taxon>Metazoa</taxon>
        <taxon>Chordata</taxon>
        <taxon>Craniata</taxon>
        <taxon>Vertebrata</taxon>
        <taxon>Euteleostomi</taxon>
        <taxon>Amphibia</taxon>
        <taxon>Batrachia</taxon>
        <taxon>Anura</taxon>
        <taxon>Neobatrachia</taxon>
        <taxon>Hyloidea</taxon>
        <taxon>Eleutherodactylidae</taxon>
        <taxon>Eleutherodactylinae</taxon>
        <taxon>Eleutherodactylus</taxon>
        <taxon>Eleutherodactylus</taxon>
    </lineage>
</organism>
<sequence length="110" mass="12121">GGRWAVRLFIGSRKQRSVFLVPGAAAMAAVFDLDLETEENTEENEPDDDSEIVGFCDLSDSSCTEYDLADSRMCPGQETLSPQCFHILRVLGRGSYGKVTTPILMPVLYL</sequence>
<evidence type="ECO:0000313" key="1">
    <source>
        <dbReference type="EMBL" id="KAG9467916.1"/>
    </source>
</evidence>
<dbReference type="AlphaFoldDB" id="A0A8J6JQJ4"/>
<proteinExistence type="predicted"/>
<accession>A0A8J6JQJ4</accession>
<dbReference type="Proteomes" id="UP000770717">
    <property type="component" value="Unassembled WGS sequence"/>
</dbReference>
<protein>
    <submittedName>
        <fullName evidence="1">Uncharacterized protein</fullName>
    </submittedName>
</protein>